<reference evidence="10 11" key="1">
    <citation type="submission" date="2010-12" db="EMBL/GenBank/DDBJ databases">
        <authorList>
            <person name="Muzny D."/>
            <person name="Qin X."/>
            <person name="Deng J."/>
            <person name="Jiang H."/>
            <person name="Liu Y."/>
            <person name="Qu J."/>
            <person name="Song X.-Z."/>
            <person name="Zhang L."/>
            <person name="Thornton R."/>
            <person name="Coyle M."/>
            <person name="Francisco L."/>
            <person name="Jackson L."/>
            <person name="Javaid M."/>
            <person name="Korchina V."/>
            <person name="Kovar C."/>
            <person name="Mata R."/>
            <person name="Mathew T."/>
            <person name="Ngo R."/>
            <person name="Nguyen L."/>
            <person name="Nguyen N."/>
            <person name="Okwuonu G."/>
            <person name="Ongeri F."/>
            <person name="Pham C."/>
            <person name="Simmons D."/>
            <person name="Wilczek-Boney K."/>
            <person name="Hale W."/>
            <person name="Jakkamsetti A."/>
            <person name="Pham P."/>
            <person name="Ruth R."/>
            <person name="San Lucas F."/>
            <person name="Warren J."/>
            <person name="Zhang J."/>
            <person name="Zhao Z."/>
            <person name="Zhou C."/>
            <person name="Zhu D."/>
            <person name="Lee S."/>
            <person name="Bess C."/>
            <person name="Blankenburg K."/>
            <person name="Forbes L."/>
            <person name="Fu Q."/>
            <person name="Gubbala S."/>
            <person name="Hirani K."/>
            <person name="Jayaseelan J.C."/>
            <person name="Lara F."/>
            <person name="Munidasa M."/>
            <person name="Palculict T."/>
            <person name="Patil S."/>
            <person name="Pu L.-L."/>
            <person name="Saada N."/>
            <person name="Tang L."/>
            <person name="Weissenberger G."/>
            <person name="Zhu Y."/>
            <person name="Hemphill L."/>
            <person name="Shang Y."/>
            <person name="Youmans B."/>
            <person name="Ayvaz T."/>
            <person name="Ross M."/>
            <person name="Santibanez J."/>
            <person name="Aqrawi P."/>
            <person name="Gross S."/>
            <person name="Joshi V."/>
            <person name="Fowler G."/>
            <person name="Nazareth L."/>
            <person name="Reid J."/>
            <person name="Worley K."/>
            <person name="Petrosino J."/>
            <person name="Highlander S."/>
            <person name="Gibbs R."/>
        </authorList>
    </citation>
    <scope>NUCLEOTIDE SEQUENCE [LARGE SCALE GENOMIC DNA]</scope>
    <source>
        <strain evidence="10 11">DSM 3986</strain>
    </source>
</reference>
<dbReference type="UniPathway" id="UPA00070">
    <property type="reaction ID" value="UER00116"/>
</dbReference>
<dbReference type="FunFam" id="3.40.50.1370:FF:000002">
    <property type="entry name" value="Aspartate carbamoyltransferase 2"/>
    <property type="match status" value="1"/>
</dbReference>
<dbReference type="PRINTS" id="PR00101">
    <property type="entry name" value="ATCASE"/>
</dbReference>
<dbReference type="Gene3D" id="3.40.50.1370">
    <property type="entry name" value="Aspartate/ornithine carbamoyltransferase"/>
    <property type="match status" value="2"/>
</dbReference>
<keyword evidence="3 7" id="KW-0808">Transferase</keyword>
<evidence type="ECO:0000256" key="5">
    <source>
        <dbReference type="ARBA" id="ARBA00043884"/>
    </source>
</evidence>
<comment type="subunit">
    <text evidence="7">Heterododecamer (2C3:3R2) of six catalytic PyrB chains organized as two trimers (C3), and six regulatory PyrI chains organized as three dimers (R2).</text>
</comment>
<dbReference type="EC" id="2.1.3.2" evidence="7"/>
<dbReference type="InterPro" id="IPR006132">
    <property type="entry name" value="Asp/Orn_carbamoyltranf_P-bd"/>
</dbReference>
<proteinExistence type="inferred from homology"/>
<dbReference type="AlphaFoldDB" id="E6LNJ2"/>
<dbReference type="Pfam" id="PF00185">
    <property type="entry name" value="OTCace"/>
    <property type="match status" value="1"/>
</dbReference>
<dbReference type="HOGENOM" id="CLU_043846_1_2_9"/>
<dbReference type="RefSeq" id="WP_008751293.1">
    <property type="nucleotide sequence ID" value="NZ_GL622296.1"/>
</dbReference>
<dbReference type="PANTHER" id="PTHR45753">
    <property type="entry name" value="ORNITHINE CARBAMOYLTRANSFERASE, MITOCHONDRIAL"/>
    <property type="match status" value="1"/>
</dbReference>
<feature type="binding site" evidence="7">
    <location>
        <position position="52"/>
    </location>
    <ligand>
        <name>carbamoyl phosphate</name>
        <dbReference type="ChEBI" id="CHEBI:58228"/>
    </ligand>
</feature>
<dbReference type="GO" id="GO:0016597">
    <property type="term" value="F:amino acid binding"/>
    <property type="evidence" value="ECO:0007669"/>
    <property type="project" value="InterPro"/>
</dbReference>
<feature type="binding site" evidence="7">
    <location>
        <position position="80"/>
    </location>
    <ligand>
        <name>L-aspartate</name>
        <dbReference type="ChEBI" id="CHEBI:29991"/>
    </ligand>
</feature>
<dbReference type="eggNOG" id="COG0540">
    <property type="taxonomic scope" value="Bacteria"/>
</dbReference>
<evidence type="ECO:0000256" key="7">
    <source>
        <dbReference type="HAMAP-Rule" id="MF_00001"/>
    </source>
</evidence>
<dbReference type="GO" id="GO:0006520">
    <property type="term" value="P:amino acid metabolic process"/>
    <property type="evidence" value="ECO:0007669"/>
    <property type="project" value="InterPro"/>
</dbReference>
<feature type="binding site" evidence="7">
    <location>
        <position position="264"/>
    </location>
    <ligand>
        <name>carbamoyl phosphate</name>
        <dbReference type="ChEBI" id="CHEBI:58228"/>
    </ligand>
</feature>
<feature type="binding site" evidence="7">
    <location>
        <position position="51"/>
    </location>
    <ligand>
        <name>carbamoyl phosphate</name>
        <dbReference type="ChEBI" id="CHEBI:58228"/>
    </ligand>
</feature>
<evidence type="ECO:0000313" key="11">
    <source>
        <dbReference type="Proteomes" id="UP000003434"/>
    </source>
</evidence>
<comment type="function">
    <text evidence="5 7">Catalyzes the condensation of carbamoyl phosphate and aspartate to form carbamoyl aspartate and inorganic phosphate, the committed step in the de novo pyrimidine nucleotide biosynthesis pathway.</text>
</comment>
<feature type="binding site" evidence="7">
    <location>
        <position position="265"/>
    </location>
    <ligand>
        <name>carbamoyl phosphate</name>
        <dbReference type="ChEBI" id="CHEBI:58228"/>
    </ligand>
</feature>
<feature type="binding site" evidence="7">
    <location>
        <position position="129"/>
    </location>
    <ligand>
        <name>carbamoyl phosphate</name>
        <dbReference type="ChEBI" id="CHEBI:58228"/>
    </ligand>
</feature>
<feature type="binding site" evidence="7">
    <location>
        <position position="225"/>
    </location>
    <ligand>
        <name>L-aspartate</name>
        <dbReference type="ChEBI" id="CHEBI:29991"/>
    </ligand>
</feature>
<dbReference type="NCBIfam" id="NF002032">
    <property type="entry name" value="PRK00856.1"/>
    <property type="match status" value="1"/>
</dbReference>
<dbReference type="PROSITE" id="PS00097">
    <property type="entry name" value="CARBAMOYLTRANSFERASE"/>
    <property type="match status" value="1"/>
</dbReference>
<name>E6LNJ2_9FIRM</name>
<dbReference type="GO" id="GO:0044205">
    <property type="term" value="P:'de novo' UMP biosynthetic process"/>
    <property type="evidence" value="ECO:0007669"/>
    <property type="project" value="UniProtKB-UniRule"/>
</dbReference>
<feature type="domain" description="Aspartate/ornithine carbamoyltransferase Asp/Orn-binding" evidence="8">
    <location>
        <begin position="148"/>
        <end position="299"/>
    </location>
</feature>
<comment type="similarity">
    <text evidence="2 7">Belongs to the aspartate/ornithine carbamoyltransferase superfamily. ATCase family.</text>
</comment>
<evidence type="ECO:0000256" key="2">
    <source>
        <dbReference type="ARBA" id="ARBA00008896"/>
    </source>
</evidence>
<evidence type="ECO:0000259" key="8">
    <source>
        <dbReference type="Pfam" id="PF00185"/>
    </source>
</evidence>
<dbReference type="GO" id="GO:0004070">
    <property type="term" value="F:aspartate carbamoyltransferase activity"/>
    <property type="evidence" value="ECO:0007669"/>
    <property type="project" value="UniProtKB-UniRule"/>
</dbReference>
<dbReference type="PRINTS" id="PR00100">
    <property type="entry name" value="AOTCASE"/>
</dbReference>
<dbReference type="InterPro" id="IPR006130">
    <property type="entry name" value="Asp/Orn_carbamoylTrfase"/>
</dbReference>
<dbReference type="Pfam" id="PF02729">
    <property type="entry name" value="OTCace_N"/>
    <property type="match status" value="1"/>
</dbReference>
<comment type="caution">
    <text evidence="10">The sequence shown here is derived from an EMBL/GenBank/DDBJ whole genome shotgun (WGS) entry which is preliminary data.</text>
</comment>
<feature type="binding site" evidence="7">
    <location>
        <position position="101"/>
    </location>
    <ligand>
        <name>carbamoyl phosphate</name>
        <dbReference type="ChEBI" id="CHEBI:58228"/>
    </ligand>
</feature>
<sequence length="304" mass="34389">MRHLLNPLDFSVEETDKLLDLAIDIENNRDKYSKICEGKKLATLFYEPSTRTRLSFEAAMLNLGGSVLGFHSADSSSAAKGESVADTIRVISSYADIAAMRHPKEGAPLVASKFSSIPVINAGDGGHQHPTQTLTDLLTIKRMKGNIKNLTVGLCGDLKFGRTVHSLINALIRYQNIKFVLISPEELRVPDYIRDDVLRANNIEFSEVTSLDEAMPQLDILYMTRVQKERFFNEEDYIRLKDTYILDKQKLKHAKKDMYILHPLPRVNEISVEVDNDPRAAYFKQAQFGVYVRMALILTLLEVI</sequence>
<evidence type="ECO:0000256" key="4">
    <source>
        <dbReference type="ARBA" id="ARBA00022975"/>
    </source>
</evidence>
<dbReference type="Proteomes" id="UP000003434">
    <property type="component" value="Unassembled WGS sequence"/>
</dbReference>
<comment type="pathway">
    <text evidence="1 7">Pyrimidine metabolism; UMP biosynthesis via de novo pathway; (S)-dihydroorotate from bicarbonate: step 2/3.</text>
</comment>
<evidence type="ECO:0000259" key="9">
    <source>
        <dbReference type="Pfam" id="PF02729"/>
    </source>
</evidence>
<keyword evidence="4 7" id="KW-0665">Pyrimidine biosynthesis</keyword>
<dbReference type="InterPro" id="IPR036901">
    <property type="entry name" value="Asp/Orn_carbamoylTrfase_sf"/>
</dbReference>
<accession>E6LNJ2</accession>
<feature type="binding site" evidence="7">
    <location>
        <position position="132"/>
    </location>
    <ligand>
        <name>carbamoyl phosphate</name>
        <dbReference type="ChEBI" id="CHEBI:58228"/>
    </ligand>
</feature>
<evidence type="ECO:0000256" key="6">
    <source>
        <dbReference type="ARBA" id="ARBA00048859"/>
    </source>
</evidence>
<evidence type="ECO:0000313" key="10">
    <source>
        <dbReference type="EMBL" id="EFU76608.1"/>
    </source>
</evidence>
<dbReference type="PANTHER" id="PTHR45753:SF6">
    <property type="entry name" value="ASPARTATE CARBAMOYLTRANSFERASE"/>
    <property type="match status" value="1"/>
</dbReference>
<feature type="binding site" evidence="7">
    <location>
        <position position="162"/>
    </location>
    <ligand>
        <name>L-aspartate</name>
        <dbReference type="ChEBI" id="CHEBI:29991"/>
    </ligand>
</feature>
<dbReference type="SUPFAM" id="SSF53671">
    <property type="entry name" value="Aspartate/ornithine carbamoyltransferase"/>
    <property type="match status" value="1"/>
</dbReference>
<dbReference type="HAMAP" id="MF_00001">
    <property type="entry name" value="Asp_carb_tr"/>
    <property type="match status" value="1"/>
</dbReference>
<organism evidence="10 11">
    <name type="scientific">Lachnoanaerobaculum saburreum DSM 3986</name>
    <dbReference type="NCBI Taxonomy" id="887325"/>
    <lineage>
        <taxon>Bacteria</taxon>
        <taxon>Bacillati</taxon>
        <taxon>Bacillota</taxon>
        <taxon>Clostridia</taxon>
        <taxon>Lachnospirales</taxon>
        <taxon>Lachnospiraceae</taxon>
        <taxon>Lachnoanaerobaculum</taxon>
    </lineage>
</organism>
<protein>
    <recommendedName>
        <fullName evidence="7">Aspartate carbamoyltransferase</fullName>
        <ecNumber evidence="7">2.1.3.2</ecNumber>
    </recommendedName>
    <alternativeName>
        <fullName evidence="7">Aspartate transcarbamylase</fullName>
        <shortName evidence="7">ATCase</shortName>
    </alternativeName>
</protein>
<dbReference type="InterPro" id="IPR006131">
    <property type="entry name" value="Asp_carbamoyltransf_Asp/Orn-bd"/>
</dbReference>
<evidence type="ECO:0000256" key="1">
    <source>
        <dbReference type="ARBA" id="ARBA00004852"/>
    </source>
</evidence>
<dbReference type="NCBIfam" id="TIGR00670">
    <property type="entry name" value="asp_carb_tr"/>
    <property type="match status" value="1"/>
</dbReference>
<dbReference type="EMBL" id="AEPW01000059">
    <property type="protein sequence ID" value="EFU76608.1"/>
    <property type="molecule type" value="Genomic_DNA"/>
</dbReference>
<comment type="catalytic activity">
    <reaction evidence="6 7">
        <text>carbamoyl phosphate + L-aspartate = N-carbamoyl-L-aspartate + phosphate + H(+)</text>
        <dbReference type="Rhea" id="RHEA:20013"/>
        <dbReference type="ChEBI" id="CHEBI:15378"/>
        <dbReference type="ChEBI" id="CHEBI:29991"/>
        <dbReference type="ChEBI" id="CHEBI:32814"/>
        <dbReference type="ChEBI" id="CHEBI:43474"/>
        <dbReference type="ChEBI" id="CHEBI:58228"/>
        <dbReference type="EC" id="2.1.3.2"/>
    </reaction>
</comment>
<gene>
    <name evidence="7 10" type="primary">pyrB</name>
    <name evidence="10" type="ORF">HMPREF0381_1527</name>
</gene>
<dbReference type="InterPro" id="IPR002082">
    <property type="entry name" value="Asp_carbamoyltransf"/>
</dbReference>
<evidence type="ECO:0000256" key="3">
    <source>
        <dbReference type="ARBA" id="ARBA00022679"/>
    </source>
</evidence>
<feature type="domain" description="Aspartate/ornithine carbamoyltransferase carbamoyl-P binding" evidence="9">
    <location>
        <begin position="2"/>
        <end position="141"/>
    </location>
</feature>
<dbReference type="GO" id="GO:0006207">
    <property type="term" value="P:'de novo' pyrimidine nucleobase biosynthetic process"/>
    <property type="evidence" value="ECO:0007669"/>
    <property type="project" value="InterPro"/>
</dbReference>